<dbReference type="Proteomes" id="UP000228900">
    <property type="component" value="Unassembled WGS sequence"/>
</dbReference>
<accession>A0A2M6WQP3</accession>
<comment type="caution">
    <text evidence="1">The sequence shown here is derived from an EMBL/GenBank/DDBJ whole genome shotgun (WGS) entry which is preliminary data.</text>
</comment>
<sequence>MKKIIVTVIFWQLLLANLMAQNYTIIVDRSKSLGDLVVAGKYDIVYGEINSENFPIDNPEKRIDTLVVHLFKNTKHYSGEKICKELKKIGYRPADIRELLAFGITYPEKQSDSSIIALGSRYPDKIFSNSYFIPVLGGENNKRIIYTEWMDVPRNESFIFMAIKIE</sequence>
<gene>
    <name evidence="1" type="ORF">COT98_01300</name>
</gene>
<name>A0A2M6WQP3_9BACT</name>
<reference evidence="2" key="1">
    <citation type="submission" date="2017-09" db="EMBL/GenBank/DDBJ databases">
        <title>Depth-based differentiation of microbial function through sediment-hosted aquifers and enrichment of novel symbionts in the deep terrestrial subsurface.</title>
        <authorList>
            <person name="Probst A.J."/>
            <person name="Ladd B."/>
            <person name="Jarett J.K."/>
            <person name="Geller-Mcgrath D.E."/>
            <person name="Sieber C.M.K."/>
            <person name="Emerson J.B."/>
            <person name="Anantharaman K."/>
            <person name="Thomas B.C."/>
            <person name="Malmstrom R."/>
            <person name="Stieglmeier M."/>
            <person name="Klingl A."/>
            <person name="Woyke T."/>
            <person name="Ryan C.M."/>
            <person name="Banfield J.F."/>
        </authorList>
    </citation>
    <scope>NUCLEOTIDE SEQUENCE [LARGE SCALE GENOMIC DNA]</scope>
</reference>
<proteinExistence type="predicted"/>
<dbReference type="EMBL" id="PFAQ01000020">
    <property type="protein sequence ID" value="PIT95056.1"/>
    <property type="molecule type" value="Genomic_DNA"/>
</dbReference>
<evidence type="ECO:0000313" key="1">
    <source>
        <dbReference type="EMBL" id="PIT95056.1"/>
    </source>
</evidence>
<evidence type="ECO:0000313" key="2">
    <source>
        <dbReference type="Proteomes" id="UP000228900"/>
    </source>
</evidence>
<organism evidence="1 2">
    <name type="scientific">Candidatus Falkowbacteria bacterium CG10_big_fil_rev_8_21_14_0_10_39_9</name>
    <dbReference type="NCBI Taxonomy" id="1974566"/>
    <lineage>
        <taxon>Bacteria</taxon>
        <taxon>Candidatus Falkowiibacteriota</taxon>
    </lineage>
</organism>
<protein>
    <submittedName>
        <fullName evidence="1">Uncharacterized protein</fullName>
    </submittedName>
</protein>
<dbReference type="AlphaFoldDB" id="A0A2M6WQP3"/>